<evidence type="ECO:0000313" key="6">
    <source>
        <dbReference type="Proteomes" id="UP001159427"/>
    </source>
</evidence>
<dbReference type="Gene3D" id="2.60.40.10">
    <property type="entry name" value="Immunoglobulins"/>
    <property type="match status" value="2"/>
</dbReference>
<dbReference type="CDD" id="cd00063">
    <property type="entry name" value="FN3"/>
    <property type="match status" value="1"/>
</dbReference>
<dbReference type="SUPFAM" id="SSF48726">
    <property type="entry name" value="Immunoglobulin"/>
    <property type="match status" value="1"/>
</dbReference>
<dbReference type="InterPro" id="IPR036116">
    <property type="entry name" value="FN3_sf"/>
</dbReference>
<keyword evidence="1" id="KW-0393">Immunoglobulin domain</keyword>
<evidence type="ECO:0000313" key="5">
    <source>
        <dbReference type="EMBL" id="CAH3193998.1"/>
    </source>
</evidence>
<feature type="domain" description="Fibronectin type-III" evidence="4">
    <location>
        <begin position="246"/>
        <end position="343"/>
    </location>
</feature>
<dbReference type="InterPro" id="IPR003961">
    <property type="entry name" value="FN3_dom"/>
</dbReference>
<dbReference type="InterPro" id="IPR007110">
    <property type="entry name" value="Ig-like_dom"/>
</dbReference>
<accession>A0ABN8SQY7</accession>
<evidence type="ECO:0000259" key="4">
    <source>
        <dbReference type="PROSITE" id="PS50853"/>
    </source>
</evidence>
<evidence type="ECO:0000259" key="3">
    <source>
        <dbReference type="PROSITE" id="PS50835"/>
    </source>
</evidence>
<dbReference type="InterPro" id="IPR013783">
    <property type="entry name" value="Ig-like_fold"/>
</dbReference>
<feature type="chain" id="PRO_5045551598" evidence="2">
    <location>
        <begin position="26"/>
        <end position="370"/>
    </location>
</feature>
<gene>
    <name evidence="5" type="ORF">PEVE_00026931</name>
</gene>
<dbReference type="PANTHER" id="PTHR14340:SF9">
    <property type="entry name" value="FIBRONECTIN TYPE-III DOMAIN-CONTAINING PROTEIN"/>
    <property type="match status" value="1"/>
</dbReference>
<dbReference type="Pfam" id="PF00041">
    <property type="entry name" value="fn3"/>
    <property type="match status" value="1"/>
</dbReference>
<dbReference type="SMART" id="SM00060">
    <property type="entry name" value="FN3"/>
    <property type="match status" value="1"/>
</dbReference>
<dbReference type="SUPFAM" id="SSF49265">
    <property type="entry name" value="Fibronectin type III"/>
    <property type="match status" value="1"/>
</dbReference>
<dbReference type="PROSITE" id="PS50835">
    <property type="entry name" value="IG_LIKE"/>
    <property type="match status" value="1"/>
</dbReference>
<dbReference type="Proteomes" id="UP001159427">
    <property type="component" value="Unassembled WGS sequence"/>
</dbReference>
<evidence type="ECO:0000256" key="2">
    <source>
        <dbReference type="SAM" id="SignalP"/>
    </source>
</evidence>
<reference evidence="5 6" key="1">
    <citation type="submission" date="2022-05" db="EMBL/GenBank/DDBJ databases">
        <authorList>
            <consortium name="Genoscope - CEA"/>
            <person name="William W."/>
        </authorList>
    </citation>
    <scope>NUCLEOTIDE SEQUENCE [LARGE SCALE GENOMIC DNA]</scope>
</reference>
<dbReference type="EMBL" id="CALNXI010003671">
    <property type="protein sequence ID" value="CAH3193998.1"/>
    <property type="molecule type" value="Genomic_DNA"/>
</dbReference>
<feature type="domain" description="Ig-like" evidence="3">
    <location>
        <begin position="163"/>
        <end position="239"/>
    </location>
</feature>
<protein>
    <submittedName>
        <fullName evidence="5">Uncharacterized protein</fullName>
    </submittedName>
</protein>
<proteinExistence type="predicted"/>
<dbReference type="PROSITE" id="PS50853">
    <property type="entry name" value="FN3"/>
    <property type="match status" value="1"/>
</dbReference>
<comment type="caution">
    <text evidence="5">The sequence shown here is derived from an EMBL/GenBank/DDBJ whole genome shotgun (WGS) entry which is preliminary data.</text>
</comment>
<keyword evidence="6" id="KW-1185">Reference proteome</keyword>
<sequence length="370" mass="42246">MVSIVLTKSKTICSLFVNLFVVIAANNDGFTSKPKDKEVFVGESIQFDWDHIKNDTGEVRFGVKVNNTAVTICKFVLKDSQDRTTIFNNRNMEIKNYIDRVEVVSDRRASFRIKNVRMSDRGTYFCSLVNTDKLDDIISFVKMTVVDLLIDKFRSSLSVESWDGHKIQVTCAVKVPADTNAKFSWMHIPSNKSVAKQHHEDLGSKSHLMITTYDDKDFEALQCRAETKNTVKFHVVNITRLRTPSQPRNLKSEPIFDPKNAQTYFKLHWEPPQDNGGTGISEYTIHYVPKKLSWKDATTKTTTSEELNLKLKSGDIYLANVRARNKVGVGPASNEIELNLDYPYLMPRSGMPLHHLDACLLLFYLVVWIL</sequence>
<feature type="signal peptide" evidence="2">
    <location>
        <begin position="1"/>
        <end position="25"/>
    </location>
</feature>
<evidence type="ECO:0000256" key="1">
    <source>
        <dbReference type="ARBA" id="ARBA00023319"/>
    </source>
</evidence>
<keyword evidence="2" id="KW-0732">Signal</keyword>
<organism evidence="5 6">
    <name type="scientific">Porites evermanni</name>
    <dbReference type="NCBI Taxonomy" id="104178"/>
    <lineage>
        <taxon>Eukaryota</taxon>
        <taxon>Metazoa</taxon>
        <taxon>Cnidaria</taxon>
        <taxon>Anthozoa</taxon>
        <taxon>Hexacorallia</taxon>
        <taxon>Scleractinia</taxon>
        <taxon>Fungiina</taxon>
        <taxon>Poritidae</taxon>
        <taxon>Porites</taxon>
    </lineage>
</organism>
<dbReference type="InterPro" id="IPR036179">
    <property type="entry name" value="Ig-like_dom_sf"/>
</dbReference>
<name>A0ABN8SQY7_9CNID</name>
<dbReference type="PANTHER" id="PTHR14340">
    <property type="entry name" value="MICROFIBRIL-ASSOCIATED GLYCOPROTEIN 3"/>
    <property type="match status" value="1"/>
</dbReference>